<feature type="transmembrane region" description="Helical" evidence="7">
    <location>
        <begin position="80"/>
        <end position="101"/>
    </location>
</feature>
<keyword evidence="9" id="KW-1185">Reference proteome</keyword>
<gene>
    <name evidence="8" type="ORF">GPEL0_01f3570</name>
</gene>
<evidence type="ECO:0000256" key="1">
    <source>
        <dbReference type="ARBA" id="ARBA00004651"/>
    </source>
</evidence>
<feature type="transmembrane region" description="Helical" evidence="7">
    <location>
        <begin position="350"/>
        <end position="373"/>
    </location>
</feature>
<dbReference type="InterPro" id="IPR051817">
    <property type="entry name" value="FDH_cytochrome_b556_subunit"/>
</dbReference>
<evidence type="ECO:0000256" key="7">
    <source>
        <dbReference type="SAM" id="Phobius"/>
    </source>
</evidence>
<feature type="transmembrane region" description="Helical" evidence="7">
    <location>
        <begin position="283"/>
        <end position="305"/>
    </location>
</feature>
<dbReference type="PANTHER" id="PTHR30074:SF4">
    <property type="entry name" value="NI_FE-HYDROGENASE 2 B-TYPE CYTOCHROME SUBUNIT-RELATED"/>
    <property type="match status" value="1"/>
</dbReference>
<evidence type="ECO:0000256" key="3">
    <source>
        <dbReference type="ARBA" id="ARBA00022692"/>
    </source>
</evidence>
<keyword evidence="2" id="KW-1003">Cell membrane</keyword>
<keyword evidence="4 7" id="KW-1133">Transmembrane helix</keyword>
<comment type="caution">
    <text evidence="8">The sequence shown here is derived from an EMBL/GenBank/DDBJ whole genome shotgun (WGS) entry which is preliminary data.</text>
</comment>
<feature type="transmembrane region" description="Helical" evidence="7">
    <location>
        <begin position="47"/>
        <end position="68"/>
    </location>
</feature>
<feature type="transmembrane region" description="Helical" evidence="7">
    <location>
        <begin position="159"/>
        <end position="187"/>
    </location>
</feature>
<evidence type="ECO:0000256" key="6">
    <source>
        <dbReference type="SAM" id="MobiDB-lite"/>
    </source>
</evidence>
<dbReference type="Proteomes" id="UP000194153">
    <property type="component" value="Unassembled WGS sequence"/>
</dbReference>
<dbReference type="EMBL" id="BDQG01000001">
    <property type="protein sequence ID" value="GAW67631.1"/>
    <property type="molecule type" value="Genomic_DNA"/>
</dbReference>
<protein>
    <submittedName>
        <fullName evidence="8">Polysulfide reductase</fullName>
    </submittedName>
</protein>
<name>A0ABQ0MKL9_9BACT</name>
<feature type="transmembrane region" description="Helical" evidence="7">
    <location>
        <begin position="240"/>
        <end position="262"/>
    </location>
</feature>
<reference evidence="9" key="2">
    <citation type="submission" date="2017-05" db="EMBL/GenBank/DDBJ databases">
        <title>Draft genome sequence of Geobacter pelophilus, a iron(III)-reducing bacteria.</title>
        <authorList>
            <person name="Aoyagi T."/>
            <person name="Koike H."/>
            <person name="Morita T."/>
            <person name="Sato Y."/>
            <person name="Habe H."/>
            <person name="Hori T."/>
        </authorList>
    </citation>
    <scope>NUCLEOTIDE SEQUENCE [LARGE SCALE GENOMIC DNA]</scope>
    <source>
        <strain evidence="9">Drf2</strain>
    </source>
</reference>
<keyword evidence="5 7" id="KW-0472">Membrane</keyword>
<proteinExistence type="predicted"/>
<reference evidence="8 9" key="1">
    <citation type="submission" date="2017-04" db="EMBL/GenBank/DDBJ databases">
        <authorList>
            <consortium name="Geobacter pelophilus Genome Sequencing"/>
            <person name="Aoyagi T."/>
            <person name="Koike H."/>
            <person name="Hori T."/>
        </authorList>
    </citation>
    <scope>NUCLEOTIDE SEQUENCE [LARGE SCALE GENOMIC DNA]</scope>
    <source>
        <strain evidence="8 9">Drf2</strain>
    </source>
</reference>
<feature type="region of interest" description="Disordered" evidence="6">
    <location>
        <begin position="397"/>
        <end position="446"/>
    </location>
</feature>
<feature type="region of interest" description="Disordered" evidence="6">
    <location>
        <begin position="461"/>
        <end position="498"/>
    </location>
</feature>
<evidence type="ECO:0000256" key="4">
    <source>
        <dbReference type="ARBA" id="ARBA00022989"/>
    </source>
</evidence>
<evidence type="ECO:0000313" key="9">
    <source>
        <dbReference type="Proteomes" id="UP000194153"/>
    </source>
</evidence>
<evidence type="ECO:0000256" key="5">
    <source>
        <dbReference type="ARBA" id="ARBA00023136"/>
    </source>
</evidence>
<sequence length="498" mass="55267">MKNMIKHGLAVVDSPYDESGRKRTVVEKLLLGLTPSQYLLQAFRNPFNWILAAIFAIGIPILLGRFVFGLAWATSGSNDYPWGLFLGFGLFAMVPLSSSGFQLGTACEIFGRHDLEPIERLALLNGLLGYFFAVVYLLADLGQPWRLPYPMVVSFGPAAVLFLVAWHVATYLSVQVAEVSTAFFEWIGFPAGKRGVRRITLGLTVSGIILSTLHQGALGALFTYAPGKVHPLWYSSSFQWLHFFVSSLPGGLCMVITVSTIASKFMGWRADRRFREKLDRCTVSLAKGACMGIATYITIKLIGIAHDNKWSYLDSGWGQWFMLEIILGFMLPLVLMTYGVHTRKVNIVRLGAFATVFGVVLNRVNTAIITFNWKLPEREIPPLARGRHQPDHLRHLHRGVPLHPVPPPHPLQVEAAGGRGPGNRDGDCSRRRPPRGEPRGRCLLQQHDQTGLNLVIRAAARWTRRSGGPPGKGARRAQRWEMAPCSTRSQEGPWSPLA</sequence>
<keyword evidence="3 7" id="KW-0812">Transmembrane</keyword>
<organism evidence="8 9">
    <name type="scientific">Geoanaerobacter pelophilus</name>
    <dbReference type="NCBI Taxonomy" id="60036"/>
    <lineage>
        <taxon>Bacteria</taxon>
        <taxon>Pseudomonadati</taxon>
        <taxon>Thermodesulfobacteriota</taxon>
        <taxon>Desulfuromonadia</taxon>
        <taxon>Geobacterales</taxon>
        <taxon>Geobacteraceae</taxon>
        <taxon>Geoanaerobacter</taxon>
    </lineage>
</organism>
<feature type="compositionally biased region" description="Basic and acidic residues" evidence="6">
    <location>
        <begin position="422"/>
        <end position="440"/>
    </location>
</feature>
<feature type="transmembrane region" description="Helical" evidence="7">
    <location>
        <begin position="199"/>
        <end position="225"/>
    </location>
</feature>
<evidence type="ECO:0000313" key="8">
    <source>
        <dbReference type="EMBL" id="GAW67631.1"/>
    </source>
</evidence>
<feature type="transmembrane region" description="Helical" evidence="7">
    <location>
        <begin position="317"/>
        <end position="338"/>
    </location>
</feature>
<evidence type="ECO:0000256" key="2">
    <source>
        <dbReference type="ARBA" id="ARBA00022475"/>
    </source>
</evidence>
<feature type="transmembrane region" description="Helical" evidence="7">
    <location>
        <begin position="121"/>
        <end position="139"/>
    </location>
</feature>
<comment type="subcellular location">
    <subcellularLocation>
        <location evidence="1">Cell membrane</location>
        <topology evidence="1">Multi-pass membrane protein</topology>
    </subcellularLocation>
</comment>
<accession>A0ABQ0MKL9</accession>
<dbReference type="PANTHER" id="PTHR30074">
    <property type="entry name" value="FORMATE DEHYDROGENASE, NITRATE-INDUCIBLE, CYTOCHROME B556 FDN SUBUNIT"/>
    <property type="match status" value="1"/>
</dbReference>